<dbReference type="Pfam" id="PF03193">
    <property type="entry name" value="RsgA_GTPase"/>
    <property type="match status" value="1"/>
</dbReference>
<keyword evidence="7 10" id="KW-0862">Zinc</keyword>
<protein>
    <recommendedName>
        <fullName evidence="10">Small ribosomal subunit biogenesis GTPase RsgA</fullName>
        <ecNumber evidence="10">3.6.1.-</ecNumber>
    </recommendedName>
</protein>
<dbReference type="GO" id="GO:0003924">
    <property type="term" value="F:GTPase activity"/>
    <property type="evidence" value="ECO:0007669"/>
    <property type="project" value="UniProtKB-UniRule"/>
</dbReference>
<evidence type="ECO:0000256" key="11">
    <source>
        <dbReference type="SAM" id="MobiDB-lite"/>
    </source>
</evidence>
<dbReference type="PROSITE" id="PS50936">
    <property type="entry name" value="ENGC_GTPASE"/>
    <property type="match status" value="1"/>
</dbReference>
<evidence type="ECO:0000313" key="15">
    <source>
        <dbReference type="Proteomes" id="UP000193900"/>
    </source>
</evidence>
<dbReference type="AlphaFoldDB" id="A0A1Y5RQ40"/>
<comment type="subunit">
    <text evidence="10">Monomer. Associates with 30S ribosomal subunit, binds 16S rRNA.</text>
</comment>
<name>A0A1Y5RQ40_9RHOB</name>
<gene>
    <name evidence="10 14" type="primary">rsgA</name>
    <name evidence="14" type="ORF">ROA7023_00638</name>
</gene>
<reference evidence="14 15" key="1">
    <citation type="submission" date="2017-03" db="EMBL/GenBank/DDBJ databases">
        <authorList>
            <person name="Afonso C.L."/>
            <person name="Miller P.J."/>
            <person name="Scott M.A."/>
            <person name="Spackman E."/>
            <person name="Goraichik I."/>
            <person name="Dimitrov K.M."/>
            <person name="Suarez D.L."/>
            <person name="Swayne D.E."/>
        </authorList>
    </citation>
    <scope>NUCLEOTIDE SEQUENCE [LARGE SCALE GENOMIC DNA]</scope>
    <source>
        <strain evidence="14 15">CECT 7023</strain>
    </source>
</reference>
<comment type="similarity">
    <text evidence="10">Belongs to the TRAFAC class YlqF/YawG GTPase family. RsgA subfamily.</text>
</comment>
<keyword evidence="1 10" id="KW-0963">Cytoplasm</keyword>
<dbReference type="EC" id="3.6.1.-" evidence="10"/>
<dbReference type="NCBIfam" id="TIGR00157">
    <property type="entry name" value="ribosome small subunit-dependent GTPase A"/>
    <property type="match status" value="1"/>
</dbReference>
<keyword evidence="9 10" id="KW-0342">GTP-binding</keyword>
<feature type="domain" description="EngC GTPase" evidence="12">
    <location>
        <begin position="100"/>
        <end position="246"/>
    </location>
</feature>
<keyword evidence="4 10" id="KW-0699">rRNA-binding</keyword>
<evidence type="ECO:0000256" key="9">
    <source>
        <dbReference type="ARBA" id="ARBA00023134"/>
    </source>
</evidence>
<feature type="compositionally biased region" description="Basic residues" evidence="11">
    <location>
        <begin position="335"/>
        <end position="345"/>
    </location>
</feature>
<proteinExistence type="inferred from homology"/>
<keyword evidence="3 10" id="KW-0479">Metal-binding</keyword>
<feature type="binding site" evidence="10">
    <location>
        <position position="278"/>
    </location>
    <ligand>
        <name>Zn(2+)</name>
        <dbReference type="ChEBI" id="CHEBI:29105"/>
    </ligand>
</feature>
<dbReference type="GO" id="GO:0005737">
    <property type="term" value="C:cytoplasm"/>
    <property type="evidence" value="ECO:0007669"/>
    <property type="project" value="UniProtKB-SubCell"/>
</dbReference>
<evidence type="ECO:0000259" key="13">
    <source>
        <dbReference type="PROSITE" id="PS51721"/>
    </source>
</evidence>
<feature type="compositionally biased region" description="Basic and acidic residues" evidence="11">
    <location>
        <begin position="309"/>
        <end position="322"/>
    </location>
</feature>
<dbReference type="InterPro" id="IPR004881">
    <property type="entry name" value="Ribosome_biogen_GTPase_RsgA"/>
</dbReference>
<evidence type="ECO:0000256" key="6">
    <source>
        <dbReference type="ARBA" id="ARBA00022801"/>
    </source>
</evidence>
<feature type="binding site" evidence="10">
    <location>
        <position position="284"/>
    </location>
    <ligand>
        <name>Zn(2+)</name>
        <dbReference type="ChEBI" id="CHEBI:29105"/>
    </ligand>
</feature>
<dbReference type="Proteomes" id="UP000193900">
    <property type="component" value="Unassembled WGS sequence"/>
</dbReference>
<dbReference type="Gene3D" id="1.10.40.50">
    <property type="entry name" value="Probable gtpase engc, domain 3"/>
    <property type="match status" value="1"/>
</dbReference>
<dbReference type="PANTHER" id="PTHR32120:SF10">
    <property type="entry name" value="SMALL RIBOSOMAL SUBUNIT BIOGENESIS GTPASE RSGA"/>
    <property type="match status" value="1"/>
</dbReference>
<evidence type="ECO:0000313" key="14">
    <source>
        <dbReference type="EMBL" id="SLN22453.1"/>
    </source>
</evidence>
<dbReference type="GO" id="GO:0019843">
    <property type="term" value="F:rRNA binding"/>
    <property type="evidence" value="ECO:0007669"/>
    <property type="project" value="UniProtKB-KW"/>
</dbReference>
<feature type="region of interest" description="Disordered" evidence="11">
    <location>
        <begin position="309"/>
        <end position="345"/>
    </location>
</feature>
<evidence type="ECO:0000256" key="1">
    <source>
        <dbReference type="ARBA" id="ARBA00022490"/>
    </source>
</evidence>
<feature type="binding site" evidence="10">
    <location>
        <begin position="139"/>
        <end position="142"/>
    </location>
    <ligand>
        <name>GTP</name>
        <dbReference type="ChEBI" id="CHEBI:37565"/>
    </ligand>
</feature>
<evidence type="ECO:0000256" key="7">
    <source>
        <dbReference type="ARBA" id="ARBA00022833"/>
    </source>
</evidence>
<dbReference type="GO" id="GO:0046872">
    <property type="term" value="F:metal ion binding"/>
    <property type="evidence" value="ECO:0007669"/>
    <property type="project" value="UniProtKB-KW"/>
</dbReference>
<feature type="binding site" evidence="10">
    <location>
        <position position="271"/>
    </location>
    <ligand>
        <name>Zn(2+)</name>
        <dbReference type="ChEBI" id="CHEBI:29105"/>
    </ligand>
</feature>
<keyword evidence="2 10" id="KW-0690">Ribosome biogenesis</keyword>
<feature type="binding site" evidence="10">
    <location>
        <begin position="191"/>
        <end position="199"/>
    </location>
    <ligand>
        <name>GTP</name>
        <dbReference type="ChEBI" id="CHEBI:37565"/>
    </ligand>
</feature>
<sequence length="345" mass="37065">MTFPSLTELGWGAHFAAQTDEVSPRAARISGIARTRVTALSRDGPLTLSCPHGLSTGDLAVGDWVIFDPDTLLIERLLDRFTRVSRKAAGKDGRSQLIAANVDTLAIVTSCNADFNEARIERYLAMAAAAGCLPLILLTKADLAEDDADYRGRATRLSPVAVVITLNARDPEELGRIAAWCGPGQTLALVGSSGTGKSTITNGLTGENVATQAIREDDAKGRHTTTARHLLPTANGGWIVDTPGMRELGLADAAEGIAEVFSDIEDLEAACRFNDCRHETEPGCAVQAALADGTLDPDRLSRWQKLRREDRHNSETVAENRARSRSLGKVYRAAQKGRRDRGRPG</sequence>
<evidence type="ECO:0000256" key="2">
    <source>
        <dbReference type="ARBA" id="ARBA00022517"/>
    </source>
</evidence>
<feature type="domain" description="CP-type G" evidence="13">
    <location>
        <begin position="94"/>
        <end position="248"/>
    </location>
</feature>
<evidence type="ECO:0000256" key="3">
    <source>
        <dbReference type="ARBA" id="ARBA00022723"/>
    </source>
</evidence>
<accession>A0A1Y5RQ40</accession>
<keyword evidence="8 10" id="KW-0694">RNA-binding</keyword>
<comment type="cofactor">
    <cofactor evidence="10">
        <name>Zn(2+)</name>
        <dbReference type="ChEBI" id="CHEBI:29105"/>
    </cofactor>
    <text evidence="10">Binds 1 zinc ion per subunit.</text>
</comment>
<dbReference type="InterPro" id="IPR027417">
    <property type="entry name" value="P-loop_NTPase"/>
</dbReference>
<comment type="subcellular location">
    <subcellularLocation>
        <location evidence="10">Cytoplasm</location>
    </subcellularLocation>
</comment>
<keyword evidence="5 10" id="KW-0547">Nucleotide-binding</keyword>
<organism evidence="14 15">
    <name type="scientific">Roseisalinus antarcticus</name>
    <dbReference type="NCBI Taxonomy" id="254357"/>
    <lineage>
        <taxon>Bacteria</taxon>
        <taxon>Pseudomonadati</taxon>
        <taxon>Pseudomonadota</taxon>
        <taxon>Alphaproteobacteria</taxon>
        <taxon>Rhodobacterales</taxon>
        <taxon>Roseobacteraceae</taxon>
        <taxon>Roseisalinus</taxon>
    </lineage>
</organism>
<dbReference type="InterPro" id="IPR010914">
    <property type="entry name" value="RsgA_GTPase_dom"/>
</dbReference>
<dbReference type="OrthoDB" id="9809485at2"/>
<dbReference type="CDD" id="cd01854">
    <property type="entry name" value="YjeQ_EngC"/>
    <property type="match status" value="1"/>
</dbReference>
<feature type="binding site" evidence="10">
    <location>
        <position position="276"/>
    </location>
    <ligand>
        <name>Zn(2+)</name>
        <dbReference type="ChEBI" id="CHEBI:29105"/>
    </ligand>
</feature>
<evidence type="ECO:0000256" key="5">
    <source>
        <dbReference type="ARBA" id="ARBA00022741"/>
    </source>
</evidence>
<dbReference type="EMBL" id="FWFZ01000002">
    <property type="protein sequence ID" value="SLN22453.1"/>
    <property type="molecule type" value="Genomic_DNA"/>
</dbReference>
<keyword evidence="15" id="KW-1185">Reference proteome</keyword>
<keyword evidence="6 10" id="KW-0378">Hydrolase</keyword>
<dbReference type="RefSeq" id="WP_085877552.1">
    <property type="nucleotide sequence ID" value="NZ_FWFZ01000002.1"/>
</dbReference>
<dbReference type="Gene3D" id="3.40.50.300">
    <property type="entry name" value="P-loop containing nucleotide triphosphate hydrolases"/>
    <property type="match status" value="1"/>
</dbReference>
<evidence type="ECO:0000256" key="4">
    <source>
        <dbReference type="ARBA" id="ARBA00022730"/>
    </source>
</evidence>
<dbReference type="HAMAP" id="MF_01820">
    <property type="entry name" value="GTPase_RsgA"/>
    <property type="match status" value="1"/>
</dbReference>
<evidence type="ECO:0000259" key="12">
    <source>
        <dbReference type="PROSITE" id="PS50936"/>
    </source>
</evidence>
<dbReference type="InterPro" id="IPR030378">
    <property type="entry name" value="G_CP_dom"/>
</dbReference>
<evidence type="ECO:0000256" key="10">
    <source>
        <dbReference type="HAMAP-Rule" id="MF_01820"/>
    </source>
</evidence>
<dbReference type="GO" id="GO:0005525">
    <property type="term" value="F:GTP binding"/>
    <property type="evidence" value="ECO:0007669"/>
    <property type="project" value="UniProtKB-UniRule"/>
</dbReference>
<dbReference type="PROSITE" id="PS51721">
    <property type="entry name" value="G_CP"/>
    <property type="match status" value="1"/>
</dbReference>
<dbReference type="PANTHER" id="PTHR32120">
    <property type="entry name" value="SMALL RIBOSOMAL SUBUNIT BIOGENESIS GTPASE RSGA"/>
    <property type="match status" value="1"/>
</dbReference>
<comment type="function">
    <text evidence="10">One of several proteins that assist in the late maturation steps of the functional core of the 30S ribosomal subunit. Helps release RbfA from mature subunits. May play a role in the assembly of ribosomal proteins into the subunit. Circularly permuted GTPase that catalyzes slow GTP hydrolysis, GTPase activity is stimulated by the 30S ribosomal subunit.</text>
</comment>
<dbReference type="GO" id="GO:0042274">
    <property type="term" value="P:ribosomal small subunit biogenesis"/>
    <property type="evidence" value="ECO:0007669"/>
    <property type="project" value="UniProtKB-UniRule"/>
</dbReference>
<evidence type="ECO:0000256" key="8">
    <source>
        <dbReference type="ARBA" id="ARBA00022884"/>
    </source>
</evidence>
<dbReference type="SUPFAM" id="SSF52540">
    <property type="entry name" value="P-loop containing nucleoside triphosphate hydrolases"/>
    <property type="match status" value="1"/>
</dbReference>